<accession>A0A819Z9K9</accession>
<feature type="non-terminal residue" evidence="1">
    <location>
        <position position="1"/>
    </location>
</feature>
<gene>
    <name evidence="1" type="ORF">FNK824_LOCUS34821</name>
</gene>
<evidence type="ECO:0000313" key="2">
    <source>
        <dbReference type="Proteomes" id="UP000663874"/>
    </source>
</evidence>
<dbReference type="Proteomes" id="UP000663874">
    <property type="component" value="Unassembled WGS sequence"/>
</dbReference>
<reference evidence="1" key="1">
    <citation type="submission" date="2021-02" db="EMBL/GenBank/DDBJ databases">
        <authorList>
            <person name="Nowell W R."/>
        </authorList>
    </citation>
    <scope>NUCLEOTIDE SEQUENCE</scope>
</reference>
<protein>
    <submittedName>
        <fullName evidence="1">Uncharacterized protein</fullName>
    </submittedName>
</protein>
<proteinExistence type="predicted"/>
<comment type="caution">
    <text evidence="1">The sequence shown here is derived from an EMBL/GenBank/DDBJ whole genome shotgun (WGS) entry which is preliminary data.</text>
</comment>
<sequence>EVLFPAMKPYRDIPINATQTNTTNK</sequence>
<evidence type="ECO:0000313" key="1">
    <source>
        <dbReference type="EMBL" id="CAF4173572.1"/>
    </source>
</evidence>
<dbReference type="AlphaFoldDB" id="A0A819Z9K9"/>
<organism evidence="1 2">
    <name type="scientific">Rotaria sordida</name>
    <dbReference type="NCBI Taxonomy" id="392033"/>
    <lineage>
        <taxon>Eukaryota</taxon>
        <taxon>Metazoa</taxon>
        <taxon>Spiralia</taxon>
        <taxon>Gnathifera</taxon>
        <taxon>Rotifera</taxon>
        <taxon>Eurotatoria</taxon>
        <taxon>Bdelloidea</taxon>
        <taxon>Philodinida</taxon>
        <taxon>Philodinidae</taxon>
        <taxon>Rotaria</taxon>
    </lineage>
</organism>
<dbReference type="EMBL" id="CAJOBE010014079">
    <property type="protein sequence ID" value="CAF4173572.1"/>
    <property type="molecule type" value="Genomic_DNA"/>
</dbReference>
<name>A0A819Z9K9_9BILA</name>